<accession>A0A445CUA9</accession>
<proteinExistence type="predicted"/>
<dbReference type="Proteomes" id="UP000289738">
    <property type="component" value="Chromosome A06"/>
</dbReference>
<protein>
    <submittedName>
        <fullName evidence="2">Uncharacterized protein</fullName>
    </submittedName>
</protein>
<feature type="region of interest" description="Disordered" evidence="1">
    <location>
        <begin position="1"/>
        <end position="22"/>
    </location>
</feature>
<keyword evidence="3" id="KW-1185">Reference proteome</keyword>
<organism evidence="2 3">
    <name type="scientific">Arachis hypogaea</name>
    <name type="common">Peanut</name>
    <dbReference type="NCBI Taxonomy" id="3818"/>
    <lineage>
        <taxon>Eukaryota</taxon>
        <taxon>Viridiplantae</taxon>
        <taxon>Streptophyta</taxon>
        <taxon>Embryophyta</taxon>
        <taxon>Tracheophyta</taxon>
        <taxon>Spermatophyta</taxon>
        <taxon>Magnoliopsida</taxon>
        <taxon>eudicotyledons</taxon>
        <taxon>Gunneridae</taxon>
        <taxon>Pentapetalae</taxon>
        <taxon>rosids</taxon>
        <taxon>fabids</taxon>
        <taxon>Fabales</taxon>
        <taxon>Fabaceae</taxon>
        <taxon>Papilionoideae</taxon>
        <taxon>50 kb inversion clade</taxon>
        <taxon>dalbergioids sensu lato</taxon>
        <taxon>Dalbergieae</taxon>
        <taxon>Pterocarpus clade</taxon>
        <taxon>Arachis</taxon>
    </lineage>
</organism>
<reference evidence="2 3" key="1">
    <citation type="submission" date="2019-01" db="EMBL/GenBank/DDBJ databases">
        <title>Sequencing of cultivated peanut Arachis hypogaea provides insights into genome evolution and oil improvement.</title>
        <authorList>
            <person name="Chen X."/>
        </authorList>
    </citation>
    <scope>NUCLEOTIDE SEQUENCE [LARGE SCALE GENOMIC DNA]</scope>
    <source>
        <strain evidence="3">cv. Fuhuasheng</strain>
        <tissue evidence="2">Leaves</tissue>
    </source>
</reference>
<dbReference type="AlphaFoldDB" id="A0A445CUA9"/>
<dbReference type="EMBL" id="SDMP01000006">
    <property type="protein sequence ID" value="RYR54510.1"/>
    <property type="molecule type" value="Genomic_DNA"/>
</dbReference>
<name>A0A445CUA9_ARAHY</name>
<gene>
    <name evidence="2" type="ORF">Ahy_A06g029807</name>
</gene>
<evidence type="ECO:0000256" key="1">
    <source>
        <dbReference type="SAM" id="MobiDB-lite"/>
    </source>
</evidence>
<comment type="caution">
    <text evidence="2">The sequence shown here is derived from an EMBL/GenBank/DDBJ whole genome shotgun (WGS) entry which is preliminary data.</text>
</comment>
<evidence type="ECO:0000313" key="2">
    <source>
        <dbReference type="EMBL" id="RYR54510.1"/>
    </source>
</evidence>
<evidence type="ECO:0000313" key="3">
    <source>
        <dbReference type="Proteomes" id="UP000289738"/>
    </source>
</evidence>
<feature type="compositionally biased region" description="Polar residues" evidence="1">
    <location>
        <begin position="1"/>
        <end position="16"/>
    </location>
</feature>
<sequence>MGSESPTNPNSISEGNRTVYPMSPPEERQMVVLYFSQRNCYGWCRCPQPSIRHGKSWMGSGCGYPDTVMGNNFVYAVANG</sequence>